<dbReference type="VEuPathDB" id="CryptoDB:Vbra_10895"/>
<keyword evidence="3" id="KW-1185">Reference proteome</keyword>
<feature type="region of interest" description="Disordered" evidence="1">
    <location>
        <begin position="138"/>
        <end position="177"/>
    </location>
</feature>
<feature type="compositionally biased region" description="Low complexity" evidence="1">
    <location>
        <begin position="42"/>
        <end position="62"/>
    </location>
</feature>
<feature type="region of interest" description="Disordered" evidence="1">
    <location>
        <begin position="288"/>
        <end position="338"/>
    </location>
</feature>
<dbReference type="PhylomeDB" id="A0A0G4EA87"/>
<dbReference type="AlphaFoldDB" id="A0A0G4EA87"/>
<feature type="compositionally biased region" description="Acidic residues" evidence="1">
    <location>
        <begin position="289"/>
        <end position="323"/>
    </location>
</feature>
<organism evidence="2 3">
    <name type="scientific">Vitrella brassicaformis (strain CCMP3155)</name>
    <dbReference type="NCBI Taxonomy" id="1169540"/>
    <lineage>
        <taxon>Eukaryota</taxon>
        <taxon>Sar</taxon>
        <taxon>Alveolata</taxon>
        <taxon>Colpodellida</taxon>
        <taxon>Vitrellaceae</taxon>
        <taxon>Vitrella</taxon>
    </lineage>
</organism>
<evidence type="ECO:0000313" key="2">
    <source>
        <dbReference type="EMBL" id="CEL92157.1"/>
    </source>
</evidence>
<feature type="compositionally biased region" description="Low complexity" evidence="1">
    <location>
        <begin position="158"/>
        <end position="170"/>
    </location>
</feature>
<sequence>MSSSANCGGSRGDAERQCVDGHVIDASGLSVMSDAAAHHHQQQQQQQQEEGHSPSASASPVCGGSGGVCGRLAAIHSLMEQVASEVSAVEPLVMTSIAAHTDQAPIICQEWSSVKSTIPTLSAMSGAVQTIAHHISAAPPPPPCQPDITQQPGPPHPTTTTTTTPTATAADGDNPVDVTANRLPADVYCDGVVGYLPVDVAIRSARGANTHHGKQLINEAFMLKRINGSLDSNHLTGLVDVHRSTTANAPMCLSKAESSFKELPLALAVYKTFGHLLSHRGTSLALERVEDDDDQSESDQASDDENDDGMDEGGDEEDGDDDIDHQQESGGGDASGGEQRYKIGEEYFTTVPLADLPPNHRYCSGYNESDPVIRCGECLYPSFTAFLKWMVLMQWCEQEGVGEKRVTHAHVGPGDTRYRSLLAAPTIEGYKIIDYMVRQPGQGYDGRERLIIVKGTAANDTITAYLRLVYGRISLRTTEAPSDGSTDIERYPIAVSAARPVLVKYGLARTVLG</sequence>
<accession>A0A0G4EA87</accession>
<evidence type="ECO:0000256" key="1">
    <source>
        <dbReference type="SAM" id="MobiDB-lite"/>
    </source>
</evidence>
<proteinExistence type="predicted"/>
<evidence type="ECO:0000313" key="3">
    <source>
        <dbReference type="Proteomes" id="UP000041254"/>
    </source>
</evidence>
<feature type="region of interest" description="Disordered" evidence="1">
    <location>
        <begin position="34"/>
        <end position="62"/>
    </location>
</feature>
<reference evidence="2 3" key="1">
    <citation type="submission" date="2014-11" db="EMBL/GenBank/DDBJ databases">
        <authorList>
            <person name="Zhu J."/>
            <person name="Qi W."/>
            <person name="Song R."/>
        </authorList>
    </citation>
    <scope>NUCLEOTIDE SEQUENCE [LARGE SCALE GENOMIC DNA]</scope>
</reference>
<dbReference type="Proteomes" id="UP000041254">
    <property type="component" value="Unassembled WGS sequence"/>
</dbReference>
<dbReference type="EMBL" id="CDMY01000055">
    <property type="protein sequence ID" value="CEL92157.1"/>
    <property type="molecule type" value="Genomic_DNA"/>
</dbReference>
<gene>
    <name evidence="2" type="ORF">Vbra_10895</name>
</gene>
<protein>
    <submittedName>
        <fullName evidence="2">Uncharacterized protein</fullName>
    </submittedName>
</protein>
<name>A0A0G4EA87_VITBC</name>
<dbReference type="InParanoid" id="A0A0G4EA87"/>